<organism evidence="1 2">
    <name type="scientific">Salvator merianae</name>
    <name type="common">Argentine black and white tegu</name>
    <name type="synonym">Tupinambis merianae</name>
    <dbReference type="NCBI Taxonomy" id="96440"/>
    <lineage>
        <taxon>Eukaryota</taxon>
        <taxon>Metazoa</taxon>
        <taxon>Chordata</taxon>
        <taxon>Craniata</taxon>
        <taxon>Vertebrata</taxon>
        <taxon>Euteleostomi</taxon>
        <taxon>Lepidosauria</taxon>
        <taxon>Squamata</taxon>
        <taxon>Bifurcata</taxon>
        <taxon>Unidentata</taxon>
        <taxon>Episquamata</taxon>
        <taxon>Laterata</taxon>
        <taxon>Teiioidea</taxon>
        <taxon>Teiidae</taxon>
        <taxon>Salvator</taxon>
    </lineage>
</organism>
<dbReference type="Proteomes" id="UP000694421">
    <property type="component" value="Unplaced"/>
</dbReference>
<proteinExistence type="predicted"/>
<dbReference type="Ensembl" id="ENSSMRT00000002730.1">
    <property type="protein sequence ID" value="ENSSMRP00000002296.1"/>
    <property type="gene ID" value="ENSSMRG00000001964.1"/>
</dbReference>
<dbReference type="AlphaFoldDB" id="A0A8D0BDH4"/>
<sequence>TAGDSPQPFKISAKESLASISMIYHQETLWRLLASSLPLEQATAPFSSPRPVQCHAHEDMTFYHEIVPPSGPVSSVDDTFLGGWSLHCLEHCCASHLTLSSDSMPPPRDNKVYGPI</sequence>
<name>A0A8D0BDH4_SALMN</name>
<protein>
    <submittedName>
        <fullName evidence="1">Uncharacterized protein</fullName>
    </submittedName>
</protein>
<reference evidence="1" key="1">
    <citation type="submission" date="2025-08" db="UniProtKB">
        <authorList>
            <consortium name="Ensembl"/>
        </authorList>
    </citation>
    <scope>IDENTIFICATION</scope>
</reference>
<evidence type="ECO:0000313" key="2">
    <source>
        <dbReference type="Proteomes" id="UP000694421"/>
    </source>
</evidence>
<evidence type="ECO:0000313" key="1">
    <source>
        <dbReference type="Ensembl" id="ENSSMRP00000002296.1"/>
    </source>
</evidence>
<reference evidence="1" key="2">
    <citation type="submission" date="2025-09" db="UniProtKB">
        <authorList>
            <consortium name="Ensembl"/>
        </authorList>
    </citation>
    <scope>IDENTIFICATION</scope>
</reference>
<keyword evidence="2" id="KW-1185">Reference proteome</keyword>
<accession>A0A8D0BDH4</accession>